<keyword evidence="1" id="KW-0732">Signal</keyword>
<dbReference type="SMART" id="SM00867">
    <property type="entry name" value="YceI"/>
    <property type="match status" value="1"/>
</dbReference>
<dbReference type="RefSeq" id="WP_129003816.1">
    <property type="nucleotide sequence ID" value="NZ_SDHZ01000002.1"/>
</dbReference>
<dbReference type="AlphaFoldDB" id="A0A4Q1D3R5"/>
<organism evidence="3 4">
    <name type="scientific">Filimonas effusa</name>
    <dbReference type="NCBI Taxonomy" id="2508721"/>
    <lineage>
        <taxon>Bacteria</taxon>
        <taxon>Pseudomonadati</taxon>
        <taxon>Bacteroidota</taxon>
        <taxon>Chitinophagia</taxon>
        <taxon>Chitinophagales</taxon>
        <taxon>Chitinophagaceae</taxon>
        <taxon>Filimonas</taxon>
    </lineage>
</organism>
<feature type="chain" id="PRO_5020772002" evidence="1">
    <location>
        <begin position="20"/>
        <end position="175"/>
    </location>
</feature>
<dbReference type="Proteomes" id="UP000290545">
    <property type="component" value="Unassembled WGS sequence"/>
</dbReference>
<dbReference type="InterPro" id="IPR007372">
    <property type="entry name" value="Lipid/polyisoprenoid-bd_YceI"/>
</dbReference>
<dbReference type="EMBL" id="SDHZ01000002">
    <property type="protein sequence ID" value="RXK82968.1"/>
    <property type="molecule type" value="Genomic_DNA"/>
</dbReference>
<evidence type="ECO:0000259" key="2">
    <source>
        <dbReference type="SMART" id="SM00867"/>
    </source>
</evidence>
<name>A0A4Q1D3R5_9BACT</name>
<accession>A0A4Q1D3R5</accession>
<keyword evidence="4" id="KW-1185">Reference proteome</keyword>
<protein>
    <submittedName>
        <fullName evidence="3">YceI family protein</fullName>
    </submittedName>
</protein>
<feature type="signal peptide" evidence="1">
    <location>
        <begin position="1"/>
        <end position="19"/>
    </location>
</feature>
<dbReference type="OrthoDB" id="116832at2"/>
<reference evidence="3 4" key="1">
    <citation type="submission" date="2019-01" db="EMBL/GenBank/DDBJ databases">
        <title>Filimonas sp. strain TTM-71.</title>
        <authorList>
            <person name="Chen W.-M."/>
        </authorList>
    </citation>
    <scope>NUCLEOTIDE SEQUENCE [LARGE SCALE GENOMIC DNA]</scope>
    <source>
        <strain evidence="3 4">TTM-71</strain>
    </source>
</reference>
<sequence>MKKTILLLALVVATGSLFAQKKTTTSATVSFDATTPADALPKADNNTVIAALDPKTGDIQFEATVQNFAFTNPTIQSHFNGEKWLNSEKYPKFTFKGKLSKADFKKDGTYPVTVTGNLTVKETTKEITTPATVTVKAGVITATAAFPLTLADYGIVTDGKKIAKEPKITVTAEFK</sequence>
<evidence type="ECO:0000313" key="4">
    <source>
        <dbReference type="Proteomes" id="UP000290545"/>
    </source>
</evidence>
<dbReference type="InterPro" id="IPR036761">
    <property type="entry name" value="TTHA0802/YceI-like_sf"/>
</dbReference>
<dbReference type="Gene3D" id="2.40.128.110">
    <property type="entry name" value="Lipid/polyisoprenoid-binding, YceI-like"/>
    <property type="match status" value="1"/>
</dbReference>
<proteinExistence type="predicted"/>
<evidence type="ECO:0000313" key="3">
    <source>
        <dbReference type="EMBL" id="RXK82968.1"/>
    </source>
</evidence>
<dbReference type="Pfam" id="PF04264">
    <property type="entry name" value="YceI"/>
    <property type="match status" value="1"/>
</dbReference>
<feature type="domain" description="Lipid/polyisoprenoid-binding YceI-like" evidence="2">
    <location>
        <begin position="17"/>
        <end position="175"/>
    </location>
</feature>
<evidence type="ECO:0000256" key="1">
    <source>
        <dbReference type="SAM" id="SignalP"/>
    </source>
</evidence>
<gene>
    <name evidence="3" type="ORF">ESB13_12640</name>
</gene>
<comment type="caution">
    <text evidence="3">The sequence shown here is derived from an EMBL/GenBank/DDBJ whole genome shotgun (WGS) entry which is preliminary data.</text>
</comment>
<dbReference type="SUPFAM" id="SSF101874">
    <property type="entry name" value="YceI-like"/>
    <property type="match status" value="1"/>
</dbReference>